<reference evidence="8 9" key="1">
    <citation type="submission" date="2020-02" db="EMBL/GenBank/DDBJ databases">
        <authorList>
            <person name="Zheng R.K."/>
            <person name="Sun C.M."/>
        </authorList>
    </citation>
    <scope>NUCLEOTIDE SEQUENCE [LARGE SCALE GENOMIC DNA]</scope>
    <source>
        <strain evidence="9">rifampicinis</strain>
    </source>
</reference>
<evidence type="ECO:0000256" key="4">
    <source>
        <dbReference type="ARBA" id="ARBA00022825"/>
    </source>
</evidence>
<dbReference type="InterPro" id="IPR005151">
    <property type="entry name" value="Tail-specific_protease"/>
</dbReference>
<dbReference type="SUPFAM" id="SSF52096">
    <property type="entry name" value="ClpP/crotonase"/>
    <property type="match status" value="1"/>
</dbReference>
<dbReference type="KEGG" id="pmet:G4Y79_16025"/>
<feature type="domain" description="Tail specific protease" evidence="7">
    <location>
        <begin position="184"/>
        <end position="373"/>
    </location>
</feature>
<dbReference type="Gene3D" id="2.30.42.10">
    <property type="match status" value="1"/>
</dbReference>
<evidence type="ECO:0000256" key="1">
    <source>
        <dbReference type="ARBA" id="ARBA00009179"/>
    </source>
</evidence>
<evidence type="ECO:0000259" key="6">
    <source>
        <dbReference type="SMART" id="SM00228"/>
    </source>
</evidence>
<dbReference type="PANTHER" id="PTHR32060:SF30">
    <property type="entry name" value="CARBOXY-TERMINAL PROCESSING PROTEASE CTPA"/>
    <property type="match status" value="1"/>
</dbReference>
<dbReference type="Gene3D" id="3.90.226.10">
    <property type="entry name" value="2-enoyl-CoA Hydratase, Chain A, domain 1"/>
    <property type="match status" value="1"/>
</dbReference>
<name>A0A7S8IDC0_9CHLR</name>
<dbReference type="Gene3D" id="3.30.750.44">
    <property type="match status" value="1"/>
</dbReference>
<evidence type="ECO:0000256" key="2">
    <source>
        <dbReference type="ARBA" id="ARBA00022670"/>
    </source>
</evidence>
<dbReference type="Proteomes" id="UP000594468">
    <property type="component" value="Chromosome"/>
</dbReference>
<gene>
    <name evidence="8" type="ORF">G4Y79_16025</name>
</gene>
<dbReference type="RefSeq" id="WP_195169282.1">
    <property type="nucleotide sequence ID" value="NZ_CP062983.1"/>
</dbReference>
<keyword evidence="4 5" id="KW-0720">Serine protease</keyword>
<dbReference type="InterPro" id="IPR004447">
    <property type="entry name" value="Peptidase_S41A"/>
</dbReference>
<organism evidence="8 9">
    <name type="scientific">Phototrophicus methaneseepsis</name>
    <dbReference type="NCBI Taxonomy" id="2710758"/>
    <lineage>
        <taxon>Bacteria</taxon>
        <taxon>Bacillati</taxon>
        <taxon>Chloroflexota</taxon>
        <taxon>Candidatus Thermofontia</taxon>
        <taxon>Phototrophicales</taxon>
        <taxon>Phototrophicaceae</taxon>
        <taxon>Phototrophicus</taxon>
    </lineage>
</organism>
<evidence type="ECO:0000259" key="7">
    <source>
        <dbReference type="SMART" id="SM00245"/>
    </source>
</evidence>
<dbReference type="GO" id="GO:0004175">
    <property type="term" value="F:endopeptidase activity"/>
    <property type="evidence" value="ECO:0007669"/>
    <property type="project" value="TreeGrafter"/>
</dbReference>
<dbReference type="InterPro" id="IPR029045">
    <property type="entry name" value="ClpP/crotonase-like_dom_sf"/>
</dbReference>
<comment type="similarity">
    <text evidence="1 5">Belongs to the peptidase S41A family.</text>
</comment>
<dbReference type="SMART" id="SM00228">
    <property type="entry name" value="PDZ"/>
    <property type="match status" value="1"/>
</dbReference>
<dbReference type="CDD" id="cd07560">
    <property type="entry name" value="Peptidase_S41_CPP"/>
    <property type="match status" value="1"/>
</dbReference>
<sequence>MNAKQSILLGVIVGLFLALAFAFGFISNDLLETASASANEPAAVTNYGLLAETQNLIDQVYLREQPSPDVREYAAIRGILSTLEDPNTYFIEPPVAQSEADVLAGTYGGIGVQVQLSEDGRLLLFPFADSPAITAGIEDGDELIAINGADITFSLGPDAIDQMLRGEVKKGSGVEITVQHANSDMPETFFIEFAVINVPSVTWRVLTENEEIGYVQILRFTNRTPDELEDALTGLLDSDISALILDLRNNTGGLLPESVAVANQFIDGGTITYEMRKNSERALDAEPGGLATDIPLVILVNHSTASAAELVAGALLDYERGILIGQKTYGKGTVQQIFLLSDGSSVHITAAEWLTPNKNRIDGVGITPTIEMIPDENGRDVELGEGIRYLSEDLAESVN</sequence>
<dbReference type="InterPro" id="IPR036034">
    <property type="entry name" value="PDZ_sf"/>
</dbReference>
<dbReference type="InterPro" id="IPR001478">
    <property type="entry name" value="PDZ"/>
</dbReference>
<dbReference type="GO" id="GO:0007165">
    <property type="term" value="P:signal transduction"/>
    <property type="evidence" value="ECO:0007669"/>
    <property type="project" value="TreeGrafter"/>
</dbReference>
<evidence type="ECO:0000256" key="3">
    <source>
        <dbReference type="ARBA" id="ARBA00022801"/>
    </source>
</evidence>
<dbReference type="NCBIfam" id="TIGR00225">
    <property type="entry name" value="prc"/>
    <property type="match status" value="1"/>
</dbReference>
<feature type="domain" description="PDZ" evidence="6">
    <location>
        <begin position="108"/>
        <end position="182"/>
    </location>
</feature>
<evidence type="ECO:0000313" key="8">
    <source>
        <dbReference type="EMBL" id="QPC81209.1"/>
    </source>
</evidence>
<keyword evidence="9" id="KW-1185">Reference proteome</keyword>
<dbReference type="SMART" id="SM00245">
    <property type="entry name" value="TSPc"/>
    <property type="match status" value="1"/>
</dbReference>
<dbReference type="PANTHER" id="PTHR32060">
    <property type="entry name" value="TAIL-SPECIFIC PROTEASE"/>
    <property type="match status" value="1"/>
</dbReference>
<protein>
    <submittedName>
        <fullName evidence="8">PDZ domain-containing protein</fullName>
    </submittedName>
</protein>
<dbReference type="GO" id="GO:0008236">
    <property type="term" value="F:serine-type peptidase activity"/>
    <property type="evidence" value="ECO:0007669"/>
    <property type="project" value="UniProtKB-KW"/>
</dbReference>
<dbReference type="EMBL" id="CP062983">
    <property type="protein sequence ID" value="QPC81209.1"/>
    <property type="molecule type" value="Genomic_DNA"/>
</dbReference>
<keyword evidence="2 5" id="KW-0645">Protease</keyword>
<evidence type="ECO:0000256" key="5">
    <source>
        <dbReference type="RuleBase" id="RU004404"/>
    </source>
</evidence>
<dbReference type="SUPFAM" id="SSF50156">
    <property type="entry name" value="PDZ domain-like"/>
    <property type="match status" value="1"/>
</dbReference>
<dbReference type="AlphaFoldDB" id="A0A7S8IDC0"/>
<proteinExistence type="inferred from homology"/>
<accession>A0A7S8IDC0</accession>
<keyword evidence="3 5" id="KW-0378">Hydrolase</keyword>
<dbReference type="GO" id="GO:0030288">
    <property type="term" value="C:outer membrane-bounded periplasmic space"/>
    <property type="evidence" value="ECO:0007669"/>
    <property type="project" value="TreeGrafter"/>
</dbReference>
<dbReference type="Pfam" id="PF03572">
    <property type="entry name" value="Peptidase_S41"/>
    <property type="match status" value="1"/>
</dbReference>
<dbReference type="GO" id="GO:0006508">
    <property type="term" value="P:proteolysis"/>
    <property type="evidence" value="ECO:0007669"/>
    <property type="project" value="UniProtKB-KW"/>
</dbReference>
<evidence type="ECO:0000313" key="9">
    <source>
        <dbReference type="Proteomes" id="UP000594468"/>
    </source>
</evidence>